<dbReference type="Proteomes" id="UP000499080">
    <property type="component" value="Unassembled WGS sequence"/>
</dbReference>
<dbReference type="EMBL" id="BGPR01001546">
    <property type="protein sequence ID" value="GBM56452.1"/>
    <property type="molecule type" value="Genomic_DNA"/>
</dbReference>
<accession>A0A4Y2GR65</accession>
<name>A0A4Y2GR65_ARAVE</name>
<gene>
    <name evidence="1" type="ORF">AVEN_273209_1</name>
</gene>
<evidence type="ECO:0000313" key="1">
    <source>
        <dbReference type="EMBL" id="GBM56452.1"/>
    </source>
</evidence>
<keyword evidence="2" id="KW-1185">Reference proteome</keyword>
<organism evidence="1 2">
    <name type="scientific">Araneus ventricosus</name>
    <name type="common">Orbweaver spider</name>
    <name type="synonym">Epeira ventricosa</name>
    <dbReference type="NCBI Taxonomy" id="182803"/>
    <lineage>
        <taxon>Eukaryota</taxon>
        <taxon>Metazoa</taxon>
        <taxon>Ecdysozoa</taxon>
        <taxon>Arthropoda</taxon>
        <taxon>Chelicerata</taxon>
        <taxon>Arachnida</taxon>
        <taxon>Araneae</taxon>
        <taxon>Araneomorphae</taxon>
        <taxon>Entelegynae</taxon>
        <taxon>Araneoidea</taxon>
        <taxon>Araneidae</taxon>
        <taxon>Araneus</taxon>
    </lineage>
</organism>
<protein>
    <submittedName>
        <fullName evidence="1">Uncharacterized protein</fullName>
    </submittedName>
</protein>
<evidence type="ECO:0000313" key="2">
    <source>
        <dbReference type="Proteomes" id="UP000499080"/>
    </source>
</evidence>
<sequence length="113" mass="12576">MDSSAALHTNLSLVPLYQQIAATGFRSKKIPKQYYRKLLVKTATASLDHGDSKIMKIDVLQVMNNDGLAKCFTENDKKNCLVLGGFLTPVDFNPIEKAKSDNFVPAEKLVKFK</sequence>
<reference evidence="1 2" key="1">
    <citation type="journal article" date="2019" name="Sci. Rep.">
        <title>Orb-weaving spider Araneus ventricosus genome elucidates the spidroin gene catalogue.</title>
        <authorList>
            <person name="Kono N."/>
            <person name="Nakamura H."/>
            <person name="Ohtoshi R."/>
            <person name="Moran D.A.P."/>
            <person name="Shinohara A."/>
            <person name="Yoshida Y."/>
            <person name="Fujiwara M."/>
            <person name="Mori M."/>
            <person name="Tomita M."/>
            <person name="Arakawa K."/>
        </authorList>
    </citation>
    <scope>NUCLEOTIDE SEQUENCE [LARGE SCALE GENOMIC DNA]</scope>
</reference>
<dbReference type="AlphaFoldDB" id="A0A4Y2GR65"/>
<proteinExistence type="predicted"/>
<comment type="caution">
    <text evidence="1">The sequence shown here is derived from an EMBL/GenBank/DDBJ whole genome shotgun (WGS) entry which is preliminary data.</text>
</comment>